<keyword evidence="3" id="KW-1185">Reference proteome</keyword>
<dbReference type="OMA" id="WNDESPS"/>
<reference evidence="2 3" key="2">
    <citation type="journal article" date="2012" name="PLoS Pathog.">
        <title>Diverse lifestyles and strategies of plant pathogenesis encoded in the genomes of eighteen Dothideomycetes fungi.</title>
        <authorList>
            <person name="Ohm R.A."/>
            <person name="Feau N."/>
            <person name="Henrissat B."/>
            <person name="Schoch C.L."/>
            <person name="Horwitz B.A."/>
            <person name="Barry K.W."/>
            <person name="Condon B.J."/>
            <person name="Copeland A.C."/>
            <person name="Dhillon B."/>
            <person name="Glaser F."/>
            <person name="Hesse C.N."/>
            <person name="Kosti I."/>
            <person name="LaButti K."/>
            <person name="Lindquist E.A."/>
            <person name="Lucas S."/>
            <person name="Salamov A.A."/>
            <person name="Bradshaw R.E."/>
            <person name="Ciuffetti L."/>
            <person name="Hamelin R.C."/>
            <person name="Kema G.H.J."/>
            <person name="Lawrence C."/>
            <person name="Scott J.A."/>
            <person name="Spatafora J.W."/>
            <person name="Turgeon B.G."/>
            <person name="de Wit P.J.G.M."/>
            <person name="Zhong S."/>
            <person name="Goodwin S.B."/>
            <person name="Grigoriev I.V."/>
        </authorList>
    </citation>
    <scope>NUCLEOTIDE SEQUENCE [LARGE SCALE GENOMIC DNA]</scope>
    <source>
        <strain evidence="3">NZE10 / CBS 128990</strain>
    </source>
</reference>
<dbReference type="PANTHER" id="PTHR24148:SF73">
    <property type="entry name" value="HET DOMAIN PROTEIN (AFU_ORTHOLOGUE AFUA_8G01020)"/>
    <property type="match status" value="1"/>
</dbReference>
<dbReference type="HOGENOM" id="CLU_004184_6_2_1"/>
<name>N1Q0Z9_DOTSN</name>
<dbReference type="Proteomes" id="UP000016933">
    <property type="component" value="Unassembled WGS sequence"/>
</dbReference>
<dbReference type="OrthoDB" id="3647238at2759"/>
<feature type="non-terminal residue" evidence="2">
    <location>
        <position position="136"/>
    </location>
</feature>
<dbReference type="PANTHER" id="PTHR24148">
    <property type="entry name" value="ANKYRIN REPEAT DOMAIN-CONTAINING PROTEIN 39 HOMOLOG-RELATED"/>
    <property type="match status" value="1"/>
</dbReference>
<dbReference type="AlphaFoldDB" id="N1Q0Z9"/>
<dbReference type="InterPro" id="IPR010730">
    <property type="entry name" value="HET"/>
</dbReference>
<feature type="non-terminal residue" evidence="2">
    <location>
        <position position="1"/>
    </location>
</feature>
<organism evidence="2 3">
    <name type="scientific">Dothistroma septosporum (strain NZE10 / CBS 128990)</name>
    <name type="common">Red band needle blight fungus</name>
    <name type="synonym">Mycosphaerella pini</name>
    <dbReference type="NCBI Taxonomy" id="675120"/>
    <lineage>
        <taxon>Eukaryota</taxon>
        <taxon>Fungi</taxon>
        <taxon>Dikarya</taxon>
        <taxon>Ascomycota</taxon>
        <taxon>Pezizomycotina</taxon>
        <taxon>Dothideomycetes</taxon>
        <taxon>Dothideomycetidae</taxon>
        <taxon>Mycosphaerellales</taxon>
        <taxon>Mycosphaerellaceae</taxon>
        <taxon>Dothistroma</taxon>
    </lineage>
</organism>
<dbReference type="EMBL" id="KB446535">
    <property type="protein sequence ID" value="EME48315.1"/>
    <property type="molecule type" value="Genomic_DNA"/>
</dbReference>
<protein>
    <recommendedName>
        <fullName evidence="1">Heterokaryon incompatibility domain-containing protein</fullName>
    </recommendedName>
</protein>
<evidence type="ECO:0000259" key="1">
    <source>
        <dbReference type="Pfam" id="PF06985"/>
    </source>
</evidence>
<accession>N1Q0Z9</accession>
<feature type="domain" description="Heterokaryon incompatibility" evidence="1">
    <location>
        <begin position="53"/>
        <end position="134"/>
    </location>
</feature>
<dbReference type="STRING" id="675120.N1Q0Z9"/>
<proteinExistence type="predicted"/>
<reference evidence="3" key="1">
    <citation type="journal article" date="2012" name="PLoS Genet.">
        <title>The genomes of the fungal plant pathogens Cladosporium fulvum and Dothistroma septosporum reveal adaptation to different hosts and lifestyles but also signatures of common ancestry.</title>
        <authorList>
            <person name="de Wit P.J.G.M."/>
            <person name="van der Burgt A."/>
            <person name="Oekmen B."/>
            <person name="Stergiopoulos I."/>
            <person name="Abd-Elsalam K.A."/>
            <person name="Aerts A.L."/>
            <person name="Bahkali A.H."/>
            <person name="Beenen H.G."/>
            <person name="Chettri P."/>
            <person name="Cox M.P."/>
            <person name="Datema E."/>
            <person name="de Vries R.P."/>
            <person name="Dhillon B."/>
            <person name="Ganley A.R."/>
            <person name="Griffiths S.A."/>
            <person name="Guo Y."/>
            <person name="Hamelin R.C."/>
            <person name="Henrissat B."/>
            <person name="Kabir M.S."/>
            <person name="Jashni M.K."/>
            <person name="Kema G."/>
            <person name="Klaubauf S."/>
            <person name="Lapidus A."/>
            <person name="Levasseur A."/>
            <person name="Lindquist E."/>
            <person name="Mehrabi R."/>
            <person name="Ohm R.A."/>
            <person name="Owen T.J."/>
            <person name="Salamov A."/>
            <person name="Schwelm A."/>
            <person name="Schijlen E."/>
            <person name="Sun H."/>
            <person name="van den Burg H.A."/>
            <person name="van Ham R.C.H.J."/>
            <person name="Zhang S."/>
            <person name="Goodwin S.B."/>
            <person name="Grigoriev I.V."/>
            <person name="Collemare J."/>
            <person name="Bradshaw R.E."/>
        </authorList>
    </citation>
    <scope>NUCLEOTIDE SEQUENCE [LARGE SCALE GENOMIC DNA]</scope>
    <source>
        <strain evidence="3">NZE10 / CBS 128990</strain>
    </source>
</reference>
<sequence>FQYQSLNAARQEIRLLVLQPGCQHCPLRSSLQHDSLRGKLFIGRKSLLGRPKYETVSYCWGEQRQRRYSMIVVDGKGLQVPKSAAQVLRRLRYVDRSRILWIDAVCIDQSNQDEQAQQVALMGEIYSQSVQTMIEL</sequence>
<evidence type="ECO:0000313" key="2">
    <source>
        <dbReference type="EMBL" id="EME48315.1"/>
    </source>
</evidence>
<evidence type="ECO:0000313" key="3">
    <source>
        <dbReference type="Proteomes" id="UP000016933"/>
    </source>
</evidence>
<dbReference type="Pfam" id="PF06985">
    <property type="entry name" value="HET"/>
    <property type="match status" value="1"/>
</dbReference>
<gene>
    <name evidence="2" type="ORF">DOTSEDRAFT_96132</name>
</gene>
<dbReference type="InterPro" id="IPR052895">
    <property type="entry name" value="HetReg/Transcr_Mod"/>
</dbReference>